<reference evidence="2" key="1">
    <citation type="submission" date="2021-03" db="EMBL/GenBank/DDBJ databases">
        <title>Antimicrobial resistance genes in bacteria isolated from Japanese honey, and their potential for conferring macrolide and lincosamide resistance in the American foulbrood pathogen Paenibacillus larvae.</title>
        <authorList>
            <person name="Okamoto M."/>
            <person name="Kumagai M."/>
            <person name="Kanamori H."/>
            <person name="Takamatsu D."/>
        </authorList>
    </citation>
    <scope>NUCLEOTIDE SEQUENCE</scope>
    <source>
        <strain evidence="2">J27TS8</strain>
    </source>
</reference>
<evidence type="ECO:0000259" key="1">
    <source>
        <dbReference type="Pfam" id="PF01636"/>
    </source>
</evidence>
<dbReference type="SUPFAM" id="SSF56112">
    <property type="entry name" value="Protein kinase-like (PK-like)"/>
    <property type="match status" value="1"/>
</dbReference>
<sequence length="304" mass="35082">MAAFWNPERVMTAEEAVLLIKNQFSNLTILKVAAFARGFDNTAFLINERYVFRFPRREIAGELIKVENRLLPNIAPSLPLEIPKPQYIGKPQPNFPWAFSGYELLGGKNPEKLTREQRKKSTNILAQFLRQLHSFPLQQAEKLQIPYDQLGRLDVKKRKPLLMERINSLKMENRLSDVLYNSLRQFITTVEDTLVDEKKVLVHGDLHLRNMLVDDEGKITAVLDWGDTHIGSPAIDLSVAYSYLPSDCREIFFQMYGDVSEESKDLARFKAIYSYVLLLLYGYDQGDIQLVNDCYFSLKLALEQ</sequence>
<dbReference type="OrthoDB" id="3806873at2"/>
<dbReference type="PANTHER" id="PTHR21310:SF42">
    <property type="entry name" value="BIFUNCTIONAL AAC_APH"/>
    <property type="match status" value="1"/>
</dbReference>
<dbReference type="Pfam" id="PF01636">
    <property type="entry name" value="APH"/>
    <property type="match status" value="1"/>
</dbReference>
<dbReference type="AlphaFoldDB" id="A0A919WHC7"/>
<dbReference type="PANTHER" id="PTHR21310">
    <property type="entry name" value="AMINOGLYCOSIDE PHOSPHOTRANSFERASE-RELATED-RELATED"/>
    <property type="match status" value="1"/>
</dbReference>
<organism evidence="2 3">
    <name type="scientific">Robertmurraya siralis</name>
    <dbReference type="NCBI Taxonomy" id="77777"/>
    <lineage>
        <taxon>Bacteria</taxon>
        <taxon>Bacillati</taxon>
        <taxon>Bacillota</taxon>
        <taxon>Bacilli</taxon>
        <taxon>Bacillales</taxon>
        <taxon>Bacillaceae</taxon>
        <taxon>Robertmurraya</taxon>
    </lineage>
</organism>
<dbReference type="Proteomes" id="UP000682111">
    <property type="component" value="Unassembled WGS sequence"/>
</dbReference>
<name>A0A919WHC7_9BACI</name>
<keyword evidence="3" id="KW-1185">Reference proteome</keyword>
<dbReference type="RefSeq" id="WP_095314641.1">
    <property type="nucleotide sequence ID" value="NZ_BORC01000002.1"/>
</dbReference>
<dbReference type="InterPro" id="IPR002575">
    <property type="entry name" value="Aminoglycoside_PTrfase"/>
</dbReference>
<feature type="domain" description="Aminoglycoside phosphotransferase" evidence="1">
    <location>
        <begin position="32"/>
        <end position="260"/>
    </location>
</feature>
<comment type="caution">
    <text evidence="2">The sequence shown here is derived from an EMBL/GenBank/DDBJ whole genome shotgun (WGS) entry which is preliminary data.</text>
</comment>
<dbReference type="InterPro" id="IPR011009">
    <property type="entry name" value="Kinase-like_dom_sf"/>
</dbReference>
<evidence type="ECO:0000313" key="2">
    <source>
        <dbReference type="EMBL" id="GIN61769.1"/>
    </source>
</evidence>
<dbReference type="InterPro" id="IPR051678">
    <property type="entry name" value="AGP_Transferase"/>
</dbReference>
<dbReference type="EMBL" id="BORC01000002">
    <property type="protein sequence ID" value="GIN61769.1"/>
    <property type="molecule type" value="Genomic_DNA"/>
</dbReference>
<protein>
    <submittedName>
        <fullName evidence="2">Aminoglycoside phosphotransferase</fullName>
    </submittedName>
</protein>
<gene>
    <name evidence="2" type="primary">aph</name>
    <name evidence="2" type="ORF">J27TS8_17620</name>
</gene>
<accession>A0A919WHC7</accession>
<proteinExistence type="predicted"/>
<dbReference type="Gene3D" id="3.30.200.20">
    <property type="entry name" value="Phosphorylase Kinase, domain 1"/>
    <property type="match status" value="1"/>
</dbReference>
<evidence type="ECO:0000313" key="3">
    <source>
        <dbReference type="Proteomes" id="UP000682111"/>
    </source>
</evidence>
<dbReference type="Gene3D" id="3.90.1200.10">
    <property type="match status" value="1"/>
</dbReference>